<evidence type="ECO:0000256" key="10">
    <source>
        <dbReference type="ARBA" id="ARBA00022729"/>
    </source>
</evidence>
<dbReference type="EMBL" id="MT862164">
    <property type="protein sequence ID" value="QPO25263.1"/>
    <property type="molecule type" value="Genomic_DNA"/>
</dbReference>
<evidence type="ECO:0000256" key="20">
    <source>
        <dbReference type="SAM" id="Phobius"/>
    </source>
</evidence>
<evidence type="ECO:0000256" key="16">
    <source>
        <dbReference type="ARBA" id="ARBA00023136"/>
    </source>
</evidence>
<dbReference type="GO" id="GO:0020002">
    <property type="term" value="C:host cell plasma membrane"/>
    <property type="evidence" value="ECO:0007669"/>
    <property type="project" value="UniProtKB-SubCell"/>
</dbReference>
<keyword evidence="9 20" id="KW-0812">Transmembrane</keyword>
<evidence type="ECO:0000256" key="13">
    <source>
        <dbReference type="ARBA" id="ARBA00022959"/>
    </source>
</evidence>
<evidence type="ECO:0000256" key="2">
    <source>
        <dbReference type="ARBA" id="ARBA00004330"/>
    </source>
</evidence>
<dbReference type="Pfam" id="PF01621">
    <property type="entry name" value="Fusion_gly_K"/>
    <property type="match status" value="1"/>
</dbReference>
<sequence length="333" mass="36583">MIYIQSGKHITTLALMLAYGVMLGWYIILGAGPLHRCVYAVTPAGAPNGSRVEWVRRNESMVFIARPQAGRGDRGQTEICYATLISGESVSTPGMSADSGPRVMHVHAAINCLEVLWHTQLRLILIGAFAYLASAAFHQRRCMFGVASPAHKMVAPATYLLNYAARIMSSVMLRYPYTKIARLLCELSVRRQSLVSLFEADPITFLYHRPTIGLALGGELLFRLAAQGIFFGTALIPRGECANAYPLFLTIMTWCFVATIALAEAYAMIKPSSKAPEKPGASKHGGLYRICNRCCSTILSGLAIRLCYVAVVVGVVIVALQYEREIQRRIFET</sequence>
<evidence type="ECO:0000256" key="14">
    <source>
        <dbReference type="ARBA" id="ARBA00022989"/>
    </source>
</evidence>
<dbReference type="InterPro" id="IPR002567">
    <property type="entry name" value="GK"/>
</dbReference>
<dbReference type="GO" id="GO:0039700">
    <property type="term" value="P:fusion of viral membrane with host outer nuclear membrane"/>
    <property type="evidence" value="ECO:0007669"/>
    <property type="project" value="UniProtKB-KW"/>
</dbReference>
<evidence type="ECO:0000256" key="6">
    <source>
        <dbReference type="ARBA" id="ARBA00013975"/>
    </source>
</evidence>
<name>A0A7T1L7N1_9ALPH</name>
<evidence type="ECO:0000256" key="15">
    <source>
        <dbReference type="ARBA" id="ARBA00023046"/>
    </source>
</evidence>
<keyword evidence="21" id="KW-0261">Viral envelope protein</keyword>
<evidence type="ECO:0000256" key="19">
    <source>
        <dbReference type="ARBA" id="ARBA00030931"/>
    </source>
</evidence>
<keyword evidence="15" id="KW-1039">Host endosome</keyword>
<keyword evidence="8" id="KW-1188">Viral release from host cell</keyword>
<gene>
    <name evidence="21" type="primary">UL53</name>
</gene>
<keyword evidence="21" id="KW-0946">Virion</keyword>
<dbReference type="GO" id="GO:0060141">
    <property type="term" value="P:symbiont-mediated induction of syncytium formation"/>
    <property type="evidence" value="ECO:0007669"/>
    <property type="project" value="UniProtKB-KW"/>
</dbReference>
<evidence type="ECO:0000256" key="12">
    <source>
        <dbReference type="ARBA" id="ARBA00022870"/>
    </source>
</evidence>
<dbReference type="GO" id="GO:0044175">
    <property type="term" value="C:host cell endosome membrane"/>
    <property type="evidence" value="ECO:0007669"/>
    <property type="project" value="UniProtKB-SubCell"/>
</dbReference>
<keyword evidence="14 20" id="KW-1133">Transmembrane helix</keyword>
<evidence type="ECO:0000256" key="7">
    <source>
        <dbReference type="ARBA" id="ARBA00022511"/>
    </source>
</evidence>
<keyword evidence="13" id="KW-1181">Viral primary envelope fusion with host outer nuclear membrane</keyword>
<comment type="subcellular location">
    <subcellularLocation>
        <location evidence="1">Host Golgi apparatus membrane</location>
        <topology evidence="1">Multi-pass membrane protein</topology>
    </subcellularLocation>
    <subcellularLocation>
        <location evidence="3">Host cell membrane</location>
        <topology evidence="3">Multi-pass membrane protein</topology>
    </subcellularLocation>
    <subcellularLocation>
        <location evidence="2">Host endosome membrane</location>
        <topology evidence="2">Multi-pass membrane protein</topology>
    </subcellularLocation>
</comment>
<dbReference type="GO" id="GO:0044178">
    <property type="term" value="C:host cell Golgi membrane"/>
    <property type="evidence" value="ECO:0007669"/>
    <property type="project" value="UniProtKB-SubCell"/>
</dbReference>
<keyword evidence="7" id="KW-1032">Host cell membrane</keyword>
<organism evidence="21">
    <name type="scientific">Bovine alphaherpesvirus 2</name>
    <dbReference type="NCBI Taxonomy" id="10295"/>
    <lineage>
        <taxon>Viruses</taxon>
        <taxon>Duplodnaviria</taxon>
        <taxon>Heunggongvirae</taxon>
        <taxon>Peploviricota</taxon>
        <taxon>Herviviricetes</taxon>
        <taxon>Herpesvirales</taxon>
        <taxon>Orthoherpesviridae</taxon>
        <taxon>Alphaherpesvirinae</taxon>
        <taxon>Simplexvirus</taxon>
        <taxon>Simplexvirus bovinealpha2</taxon>
    </lineage>
</organism>
<feature type="transmembrane region" description="Helical" evidence="20">
    <location>
        <begin position="302"/>
        <end position="320"/>
    </location>
</feature>
<evidence type="ECO:0000313" key="21">
    <source>
        <dbReference type="EMBL" id="QPO25263.1"/>
    </source>
</evidence>
<evidence type="ECO:0000256" key="3">
    <source>
        <dbReference type="ARBA" id="ARBA00004598"/>
    </source>
</evidence>
<evidence type="ECO:0000256" key="4">
    <source>
        <dbReference type="ARBA" id="ARBA00007266"/>
    </source>
</evidence>
<evidence type="ECO:0000256" key="9">
    <source>
        <dbReference type="ARBA" id="ARBA00022692"/>
    </source>
</evidence>
<reference evidence="21" key="1">
    <citation type="journal article" date="2020" name="Arch.">
        <title>Full genome sequence of bovine alphaherpesvirus 2 (BoHV-2).</title>
        <authorList>
            <person name="Pfaff F."/>
            <person name="Neubauer-Juric A."/>
            <person name="Krebs S."/>
            <person name="Hauser A."/>
            <person name="Singer S."/>
            <person name="Blum H."/>
            <person name="Hoffmann B."/>
        </authorList>
    </citation>
    <scope>NUCLEOTIDE SEQUENCE</scope>
    <source>
        <strain evidence="21">Riems 8/85</strain>
    </source>
</reference>
<accession>A0A7T1L7N1</accession>
<evidence type="ECO:0000256" key="18">
    <source>
        <dbReference type="ARBA" id="ARBA00023213"/>
    </source>
</evidence>
<keyword evidence="17" id="KW-0325">Glycoprotein</keyword>
<feature type="transmembrane region" description="Helical" evidence="20">
    <location>
        <begin position="12"/>
        <end position="29"/>
    </location>
</feature>
<dbReference type="GO" id="GO:0019031">
    <property type="term" value="C:viral envelope"/>
    <property type="evidence" value="ECO:0007669"/>
    <property type="project" value="UniProtKB-KW"/>
</dbReference>
<evidence type="ECO:0000256" key="1">
    <source>
        <dbReference type="ARBA" id="ARBA00004252"/>
    </source>
</evidence>
<feature type="transmembrane region" description="Helical" evidence="20">
    <location>
        <begin position="247"/>
        <end position="269"/>
    </location>
</feature>
<feature type="transmembrane region" description="Helical" evidence="20">
    <location>
        <begin position="121"/>
        <end position="138"/>
    </location>
</feature>
<keyword evidence="11" id="KW-1040">Host Golgi apparatus</keyword>
<dbReference type="GO" id="GO:0016020">
    <property type="term" value="C:membrane"/>
    <property type="evidence" value="ECO:0007669"/>
    <property type="project" value="InterPro"/>
</dbReference>
<keyword evidence="10" id="KW-0732">Signal</keyword>
<evidence type="ECO:0000256" key="17">
    <source>
        <dbReference type="ARBA" id="ARBA00023180"/>
    </source>
</evidence>
<keyword evidence="16 20" id="KW-0472">Membrane</keyword>
<keyword evidence="12" id="KW-1043">Host membrane</keyword>
<evidence type="ECO:0000256" key="8">
    <source>
        <dbReference type="ARBA" id="ARBA00022612"/>
    </source>
</evidence>
<comment type="subunit">
    <text evidence="5">Interacts (via UL20 interaction region) with protein UL20 (via N-terminus); this interaction probably plays a role in the coordinate transport of protein UL20 and gK to the trans-Golgi network (TGN), and is required for the cell surface expression of gK.</text>
</comment>
<dbReference type="Proteomes" id="UP001147787">
    <property type="component" value="Segment"/>
</dbReference>
<keyword evidence="18" id="KW-1180">Syncytium formation induced by viral infection</keyword>
<proteinExistence type="inferred from homology"/>
<comment type="similarity">
    <text evidence="4">Belongs to the alphaherpesvirinae glycoprotein K family.</text>
</comment>
<evidence type="ECO:0000256" key="11">
    <source>
        <dbReference type="ARBA" id="ARBA00022812"/>
    </source>
</evidence>
<protein>
    <recommendedName>
        <fullName evidence="6">Envelope glycoprotein K</fullName>
    </recommendedName>
    <alternativeName>
        <fullName evidence="19">Syncytial protein</fullName>
    </alternativeName>
</protein>
<evidence type="ECO:0000256" key="5">
    <source>
        <dbReference type="ARBA" id="ARBA00011250"/>
    </source>
</evidence>